<evidence type="ECO:0000313" key="2">
    <source>
        <dbReference type="Proteomes" id="UP000019149"/>
    </source>
</evidence>
<dbReference type="GeneID" id="36344442"/>
<keyword evidence="2" id="KW-1185">Reference proteome</keyword>
<dbReference type="RefSeq" id="XP_024347609.1">
    <property type="nucleotide sequence ID" value="XM_024497976.1"/>
</dbReference>
<sequence length="218" mass="25036">MQLLFTHFLPYSITKVLENCASKPNMSMYFVNSSNSSPIYQTNLVSSCKLAVLCEINLEENCSFCSLFLKAFFSKRFHRHKSCRDCKAPKGTCQTHELKWIPWSKPMDWISSTFVESLKNSLTFWMVFDNQASSMEKVHRTSNESVLICYSSQTNSSSCTTFKKILLKGKNEANKASVCTTDPKLRAFFYYADLPFLRAANIHKFFQEFQPLIEGKGV</sequence>
<reference evidence="1 2" key="1">
    <citation type="journal article" date="2013" name="Nat. Genet.">
        <title>The genome of the hydatid tapeworm Echinococcus granulosus.</title>
        <authorList>
            <person name="Zheng H."/>
            <person name="Zhang W."/>
            <person name="Zhang L."/>
            <person name="Zhang Z."/>
            <person name="Li J."/>
            <person name="Lu G."/>
            <person name="Zhu Y."/>
            <person name="Wang Y."/>
            <person name="Huang Y."/>
            <person name="Liu J."/>
            <person name="Kang H."/>
            <person name="Chen J."/>
            <person name="Wang L."/>
            <person name="Chen A."/>
            <person name="Yu S."/>
            <person name="Gao Z."/>
            <person name="Jin L."/>
            <person name="Gu W."/>
            <person name="Wang Z."/>
            <person name="Zhao L."/>
            <person name="Shi B."/>
            <person name="Wen H."/>
            <person name="Lin R."/>
            <person name="Jones M.K."/>
            <person name="Brejova B."/>
            <person name="Vinar T."/>
            <person name="Zhao G."/>
            <person name="McManus D.P."/>
            <person name="Chen Z."/>
            <person name="Zhou Y."/>
            <person name="Wang S."/>
        </authorList>
    </citation>
    <scope>NUCLEOTIDE SEQUENCE [LARGE SCALE GENOMIC DNA]</scope>
</reference>
<dbReference type="Proteomes" id="UP000019149">
    <property type="component" value="Unassembled WGS sequence"/>
</dbReference>
<organism evidence="1 2">
    <name type="scientific">Echinococcus granulosus</name>
    <name type="common">Hydatid tapeworm</name>
    <dbReference type="NCBI Taxonomy" id="6210"/>
    <lineage>
        <taxon>Eukaryota</taxon>
        <taxon>Metazoa</taxon>
        <taxon>Spiralia</taxon>
        <taxon>Lophotrochozoa</taxon>
        <taxon>Platyhelminthes</taxon>
        <taxon>Cestoda</taxon>
        <taxon>Eucestoda</taxon>
        <taxon>Cyclophyllidea</taxon>
        <taxon>Taeniidae</taxon>
        <taxon>Echinococcus</taxon>
        <taxon>Echinococcus granulosus group</taxon>
    </lineage>
</organism>
<protein>
    <submittedName>
        <fullName evidence="1">Uncharacterized protein</fullName>
    </submittedName>
</protein>
<gene>
    <name evidence="1" type="ORF">EGR_08727</name>
</gene>
<comment type="caution">
    <text evidence="1">The sequence shown here is derived from an EMBL/GenBank/DDBJ whole genome shotgun (WGS) entry which is preliminary data.</text>
</comment>
<evidence type="ECO:0000313" key="1">
    <source>
        <dbReference type="EMBL" id="EUB56413.1"/>
    </source>
</evidence>
<name>W6U5F8_ECHGR</name>
<accession>W6U5F8</accession>
<dbReference type="KEGG" id="egl:EGR_08727"/>
<dbReference type="EMBL" id="APAU02000117">
    <property type="protein sequence ID" value="EUB56413.1"/>
    <property type="molecule type" value="Genomic_DNA"/>
</dbReference>
<dbReference type="AlphaFoldDB" id="W6U5F8"/>
<proteinExistence type="predicted"/>
<dbReference type="CTD" id="36344442"/>